<proteinExistence type="predicted"/>
<keyword evidence="2" id="KW-1185">Reference proteome</keyword>
<dbReference type="RefSeq" id="WP_250928042.1">
    <property type="nucleotide sequence ID" value="NZ_JAMQBK010000021.1"/>
</dbReference>
<dbReference type="Proteomes" id="UP001202961">
    <property type="component" value="Unassembled WGS sequence"/>
</dbReference>
<gene>
    <name evidence="1" type="ORF">NB063_07025</name>
</gene>
<reference evidence="1 2" key="1">
    <citation type="journal article" date="2022" name="Syst. Appl. Microbiol.">
        <title>Rhodopirellula aestuarii sp. nov., a novel member of the genus Rhodopirellula isolated from brackish sediments collected in the Tagus River estuary, Portugal.</title>
        <authorList>
            <person name="Vitorino I.R."/>
            <person name="Klimek D."/>
            <person name="Calusinska M."/>
            <person name="Lobo-da-Cunha A."/>
            <person name="Vasconcelos V."/>
            <person name="Lage O.M."/>
        </authorList>
    </citation>
    <scope>NUCLEOTIDE SEQUENCE [LARGE SCALE GENOMIC DNA]</scope>
    <source>
        <strain evidence="1 2">ICT_H3.1</strain>
    </source>
</reference>
<dbReference type="InterPro" id="IPR036086">
    <property type="entry name" value="ParB/Sulfiredoxin_sf"/>
</dbReference>
<organism evidence="1 2">
    <name type="scientific">Aporhodopirellula aestuarii</name>
    <dbReference type="NCBI Taxonomy" id="2950107"/>
    <lineage>
        <taxon>Bacteria</taxon>
        <taxon>Pseudomonadati</taxon>
        <taxon>Planctomycetota</taxon>
        <taxon>Planctomycetia</taxon>
        <taxon>Pirellulales</taxon>
        <taxon>Pirellulaceae</taxon>
        <taxon>Aporhodopirellula</taxon>
    </lineage>
</organism>
<dbReference type="EMBL" id="JAMQBK010000021">
    <property type="protein sequence ID" value="MCM2370374.1"/>
    <property type="molecule type" value="Genomic_DNA"/>
</dbReference>
<comment type="caution">
    <text evidence="1">The sequence shown here is derived from an EMBL/GenBank/DDBJ whole genome shotgun (WGS) entry which is preliminary data.</text>
</comment>
<accession>A0ABT0U162</accession>
<protein>
    <submittedName>
        <fullName evidence="1">ParB/RepB/Spo0J family partition protein</fullName>
    </submittedName>
</protein>
<sequence>MSDAVNNNAPKSTIPSLDACLAELKALITGAHEACLSVPEMGAEDFGNLIESIKEYGLLIPILVDRERRLLDGRRRILACHAAGVRLEEAMIDETDETPEAIAETNFARRHLTQDQRAMNATELLPSFRDAAKKRKMAGGEKGA</sequence>
<evidence type="ECO:0000313" key="1">
    <source>
        <dbReference type="EMBL" id="MCM2370374.1"/>
    </source>
</evidence>
<dbReference type="Gene3D" id="3.90.1530.10">
    <property type="entry name" value="Conserved hypothetical protein from pyrococcus furiosus pfu- 392566-001, ParB domain"/>
    <property type="match status" value="1"/>
</dbReference>
<name>A0ABT0U162_9BACT</name>
<dbReference type="SUPFAM" id="SSF110849">
    <property type="entry name" value="ParB/Sulfiredoxin"/>
    <property type="match status" value="1"/>
</dbReference>
<evidence type="ECO:0000313" key="2">
    <source>
        <dbReference type="Proteomes" id="UP001202961"/>
    </source>
</evidence>